<keyword evidence="7" id="KW-0732">Signal</keyword>
<keyword evidence="1 6" id="KW-0645">Protease</keyword>
<name>A0A8J7PKG8_9BACT</name>
<dbReference type="PANTHER" id="PTHR22726">
    <property type="entry name" value="METALLOENDOPEPTIDASE OMA1"/>
    <property type="match status" value="1"/>
</dbReference>
<dbReference type="Pfam" id="PF01435">
    <property type="entry name" value="Peptidase_M48"/>
    <property type="match status" value="1"/>
</dbReference>
<comment type="similarity">
    <text evidence="6">Belongs to the peptidase M48 family.</text>
</comment>
<feature type="chain" id="PRO_5035225190" evidence="7">
    <location>
        <begin position="24"/>
        <end position="273"/>
    </location>
</feature>
<dbReference type="Gene3D" id="3.30.2010.10">
    <property type="entry name" value="Metalloproteases ('zincins'), catalytic domain"/>
    <property type="match status" value="1"/>
</dbReference>
<evidence type="ECO:0000256" key="6">
    <source>
        <dbReference type="RuleBase" id="RU003983"/>
    </source>
</evidence>
<dbReference type="CDD" id="cd07333">
    <property type="entry name" value="M48C_bepA_like"/>
    <property type="match status" value="1"/>
</dbReference>
<dbReference type="GO" id="GO:0016020">
    <property type="term" value="C:membrane"/>
    <property type="evidence" value="ECO:0007669"/>
    <property type="project" value="TreeGrafter"/>
</dbReference>
<dbReference type="InterPro" id="IPR001915">
    <property type="entry name" value="Peptidase_M48"/>
</dbReference>
<comment type="cofactor">
    <cofactor evidence="6">
        <name>Zn(2+)</name>
        <dbReference type="ChEBI" id="CHEBI:29105"/>
    </cofactor>
    <text evidence="6">Binds 1 zinc ion per subunit.</text>
</comment>
<proteinExistence type="inferred from homology"/>
<comment type="caution">
    <text evidence="9">The sequence shown here is derived from an EMBL/GenBank/DDBJ whole genome shotgun (WGS) entry which is preliminary data.</text>
</comment>
<keyword evidence="4 6" id="KW-0862">Zinc</keyword>
<feature type="domain" description="Peptidase M48" evidence="8">
    <location>
        <begin position="73"/>
        <end position="248"/>
    </location>
</feature>
<keyword evidence="2" id="KW-0479">Metal-binding</keyword>
<keyword evidence="3 6" id="KW-0378">Hydrolase</keyword>
<evidence type="ECO:0000259" key="8">
    <source>
        <dbReference type="Pfam" id="PF01435"/>
    </source>
</evidence>
<dbReference type="Proteomes" id="UP000664277">
    <property type="component" value="Unassembled WGS sequence"/>
</dbReference>
<dbReference type="AlphaFoldDB" id="A0A8J7PKG8"/>
<dbReference type="PANTHER" id="PTHR22726:SF1">
    <property type="entry name" value="METALLOENDOPEPTIDASE OMA1, MITOCHONDRIAL"/>
    <property type="match status" value="1"/>
</dbReference>
<evidence type="ECO:0000313" key="10">
    <source>
        <dbReference type="Proteomes" id="UP000664277"/>
    </source>
</evidence>
<dbReference type="GO" id="GO:0004222">
    <property type="term" value="F:metalloendopeptidase activity"/>
    <property type="evidence" value="ECO:0007669"/>
    <property type="project" value="InterPro"/>
</dbReference>
<dbReference type="InterPro" id="IPR051156">
    <property type="entry name" value="Mito/Outer_Membr_Metalloprot"/>
</dbReference>
<protein>
    <submittedName>
        <fullName evidence="9">M48 family metalloprotease</fullName>
    </submittedName>
</protein>
<evidence type="ECO:0000256" key="3">
    <source>
        <dbReference type="ARBA" id="ARBA00022801"/>
    </source>
</evidence>
<dbReference type="EMBL" id="JAFLCK010000031">
    <property type="protein sequence ID" value="MBN8662133.1"/>
    <property type="molecule type" value="Genomic_DNA"/>
</dbReference>
<sequence>MRRIQLTILSLSFCLLTGAPSYASDKVSLKDKLLGVFRRSFQISTAQEEALSTEMDKSVRKQFPVSNDSRATAFVKTMMDKLSANAKSPFPISITVLEDAKTVNAFAIPGGRIYVTRGMLNLVDNDAQLAGVLGHELAHVTLRHVSQRVSDQTTAALAVRLMQKLTDKNIEQSRVTNALKYVMFQKFSRDAEYQADEAGLKFMVDAGYDPEGMVQVKDKLLTLSKGSRGLEFLSSHPDTAKRKAEVQALIKEKGYKSNGQVLLTSDFKASLQK</sequence>
<evidence type="ECO:0000256" key="7">
    <source>
        <dbReference type="SAM" id="SignalP"/>
    </source>
</evidence>
<evidence type="ECO:0000256" key="2">
    <source>
        <dbReference type="ARBA" id="ARBA00022723"/>
    </source>
</evidence>
<evidence type="ECO:0000313" key="9">
    <source>
        <dbReference type="EMBL" id="MBN8662133.1"/>
    </source>
</evidence>
<reference evidence="9" key="1">
    <citation type="submission" date="2021-02" db="EMBL/GenBank/DDBJ databases">
        <title>Genome-Resolved Metagenomics of a Microbial Community Performing Photosynthetic Biological Nutrient Removal.</title>
        <authorList>
            <person name="Mcdaniel E.A."/>
        </authorList>
    </citation>
    <scope>NUCLEOTIDE SEQUENCE</scope>
    <source>
        <strain evidence="9">UWPOB_OBS1</strain>
    </source>
</reference>
<gene>
    <name evidence="9" type="ORF">J0M35_17325</name>
</gene>
<keyword evidence="5 6" id="KW-0482">Metalloprotease</keyword>
<dbReference type="GO" id="GO:0046872">
    <property type="term" value="F:metal ion binding"/>
    <property type="evidence" value="ECO:0007669"/>
    <property type="project" value="UniProtKB-KW"/>
</dbReference>
<dbReference type="GO" id="GO:0051603">
    <property type="term" value="P:proteolysis involved in protein catabolic process"/>
    <property type="evidence" value="ECO:0007669"/>
    <property type="project" value="TreeGrafter"/>
</dbReference>
<evidence type="ECO:0000256" key="4">
    <source>
        <dbReference type="ARBA" id="ARBA00022833"/>
    </source>
</evidence>
<evidence type="ECO:0000256" key="1">
    <source>
        <dbReference type="ARBA" id="ARBA00022670"/>
    </source>
</evidence>
<accession>A0A8J7PKG8</accession>
<evidence type="ECO:0000256" key="5">
    <source>
        <dbReference type="ARBA" id="ARBA00023049"/>
    </source>
</evidence>
<organism evidence="9 10">
    <name type="scientific">Candidatus Obscuribacter phosphatis</name>
    <dbReference type="NCBI Taxonomy" id="1906157"/>
    <lineage>
        <taxon>Bacteria</taxon>
        <taxon>Bacillati</taxon>
        <taxon>Candidatus Melainabacteria</taxon>
        <taxon>Candidatus Obscuribacterales</taxon>
        <taxon>Candidatus Obscuribacteraceae</taxon>
        <taxon>Candidatus Obscuribacter</taxon>
    </lineage>
</organism>
<feature type="signal peptide" evidence="7">
    <location>
        <begin position="1"/>
        <end position="23"/>
    </location>
</feature>